<proteinExistence type="predicted"/>
<evidence type="ECO:0000313" key="1">
    <source>
        <dbReference type="EMBL" id="KAA0189032.1"/>
    </source>
</evidence>
<dbReference type="Proteomes" id="UP000728185">
    <property type="component" value="Unassembled WGS sequence"/>
</dbReference>
<name>A0A8E0RTR6_9TREM</name>
<dbReference type="OrthoDB" id="10510550at2759"/>
<accession>A0A8E0RTR6</accession>
<organism evidence="1 2">
    <name type="scientific">Fasciolopsis buskii</name>
    <dbReference type="NCBI Taxonomy" id="27845"/>
    <lineage>
        <taxon>Eukaryota</taxon>
        <taxon>Metazoa</taxon>
        <taxon>Spiralia</taxon>
        <taxon>Lophotrochozoa</taxon>
        <taxon>Platyhelminthes</taxon>
        <taxon>Trematoda</taxon>
        <taxon>Digenea</taxon>
        <taxon>Plagiorchiida</taxon>
        <taxon>Echinostomata</taxon>
        <taxon>Echinostomatoidea</taxon>
        <taxon>Fasciolidae</taxon>
        <taxon>Fasciolopsis</taxon>
    </lineage>
</organism>
<reference evidence="1" key="1">
    <citation type="submission" date="2019-05" db="EMBL/GenBank/DDBJ databases">
        <title>Annotation for the trematode Fasciolopsis buski.</title>
        <authorList>
            <person name="Choi Y.-J."/>
        </authorList>
    </citation>
    <scope>NUCLEOTIDE SEQUENCE</scope>
    <source>
        <strain evidence="1">HT</strain>
        <tissue evidence="1">Whole worm</tissue>
    </source>
</reference>
<evidence type="ECO:0000313" key="2">
    <source>
        <dbReference type="Proteomes" id="UP000728185"/>
    </source>
</evidence>
<comment type="caution">
    <text evidence="1">The sequence shown here is derived from an EMBL/GenBank/DDBJ whole genome shotgun (WGS) entry which is preliminary data.</text>
</comment>
<gene>
    <name evidence="1" type="ORF">FBUS_01536</name>
</gene>
<dbReference type="EMBL" id="LUCM01008055">
    <property type="protein sequence ID" value="KAA0189032.1"/>
    <property type="molecule type" value="Genomic_DNA"/>
</dbReference>
<sequence>MNPASPIVNEAYTGYDDTKICSPFLTESQPNVALSTNGSAKTNSAESVNILDEEISASETLNIPFIPNLLPSFRARPRSESVLTDRTSAISVEELIVGRQTREVQSNTPYLVVNSSSSSDDTCSLDEPISSAAVDFPIPETLSTLERNIAQPQVDQSRLSAAFYNSSDMPPELNRDYKHVIKGVESCTIETDEDCFKTIRIISPLIENARTARTVQTPIGNDLIKHRELMVLGFAPLQEVSQSLTAKETSSIANCSTMAVKQGNQMTHLSARSQSSPSSVPEGNAKTRKCIDSTMSMTTEASKIRKTSTIVSHPGIENYVDSDIWAPIRTNVFPTKSIQQQPNPSEDYQGIRVFQPTHPPPPPHHLQPPDLHFANLRPRIISQSMTSSWSPTSLKRDVNWLAPRSASTSPLVAKKVYLNHITGGALWSFDGVYTGLPHSSTHSGLAFETDTRSDDDKYFWCVGSGESSDKKIACDYENMENWPWPPKKQDVAKVQSTFFVIQLGGSLWACLRVRSSTNTDEHKDGGI</sequence>
<dbReference type="AlphaFoldDB" id="A0A8E0RTR6"/>
<protein>
    <submittedName>
        <fullName evidence="1">Uncharacterized protein</fullName>
    </submittedName>
</protein>
<keyword evidence="2" id="KW-1185">Reference proteome</keyword>